<dbReference type="Pfam" id="PF00583">
    <property type="entry name" value="Acetyltransf_1"/>
    <property type="match status" value="1"/>
</dbReference>
<dbReference type="InterPro" id="IPR016181">
    <property type="entry name" value="Acyl_CoA_acyltransferase"/>
</dbReference>
<dbReference type="CDD" id="cd04301">
    <property type="entry name" value="NAT_SF"/>
    <property type="match status" value="1"/>
</dbReference>
<name>A0A6M4IN61_9BACT</name>
<evidence type="ECO:0000313" key="2">
    <source>
        <dbReference type="EMBL" id="QJR36130.1"/>
    </source>
</evidence>
<evidence type="ECO:0000259" key="1">
    <source>
        <dbReference type="PROSITE" id="PS51186"/>
    </source>
</evidence>
<gene>
    <name evidence="2" type="ORF">HKW67_11745</name>
</gene>
<dbReference type="RefSeq" id="WP_171225564.1">
    <property type="nucleotide sequence ID" value="NZ_CP053085.1"/>
</dbReference>
<protein>
    <submittedName>
        <fullName evidence="2">GNAT family N-acetyltransferase</fullName>
    </submittedName>
</protein>
<dbReference type="EMBL" id="CP053085">
    <property type="protein sequence ID" value="QJR36130.1"/>
    <property type="molecule type" value="Genomic_DNA"/>
</dbReference>
<keyword evidence="3" id="KW-1185">Reference proteome</keyword>
<dbReference type="SUPFAM" id="SSF55729">
    <property type="entry name" value="Acyl-CoA N-acyltransferases (Nat)"/>
    <property type="match status" value="1"/>
</dbReference>
<dbReference type="Proteomes" id="UP000500938">
    <property type="component" value="Chromosome"/>
</dbReference>
<dbReference type="Gene3D" id="3.40.630.30">
    <property type="match status" value="1"/>
</dbReference>
<sequence length="251" mass="27033">MRSVADALRSCAMPLGCPVGFLERHRVATVQRLGDDQPVVRTFVRDEVGLVSIPCRDEIDLGLDPAEVQELIAITRLEASPGSVIELRSARLTVSEDPAAVEVLDECTIAPVPRVAGMLVFDPRRDVLDMLRHDVSPLEWNEGGGNLDSPHRVGALQGGVLVALASVDAPQGRLARVRVLVSPQHRRMGYGRAVLHALVRQVLKQGFIPVVRLAMGDLAARALASTVGFVAFARSLTLHVTRVDAVTPAET</sequence>
<proteinExistence type="predicted"/>
<dbReference type="KEGG" id="ggr:HKW67_11745"/>
<dbReference type="InterPro" id="IPR000182">
    <property type="entry name" value="GNAT_dom"/>
</dbReference>
<keyword evidence="2" id="KW-0808">Transferase</keyword>
<dbReference type="GO" id="GO:0016747">
    <property type="term" value="F:acyltransferase activity, transferring groups other than amino-acyl groups"/>
    <property type="evidence" value="ECO:0007669"/>
    <property type="project" value="InterPro"/>
</dbReference>
<organism evidence="2 3">
    <name type="scientific">Gemmatimonas groenlandica</name>
    <dbReference type="NCBI Taxonomy" id="2732249"/>
    <lineage>
        <taxon>Bacteria</taxon>
        <taxon>Pseudomonadati</taxon>
        <taxon>Gemmatimonadota</taxon>
        <taxon>Gemmatimonadia</taxon>
        <taxon>Gemmatimonadales</taxon>
        <taxon>Gemmatimonadaceae</taxon>
        <taxon>Gemmatimonas</taxon>
    </lineage>
</organism>
<feature type="domain" description="N-acetyltransferase" evidence="1">
    <location>
        <begin position="107"/>
        <end position="251"/>
    </location>
</feature>
<accession>A0A6M4IN61</accession>
<evidence type="ECO:0000313" key="3">
    <source>
        <dbReference type="Proteomes" id="UP000500938"/>
    </source>
</evidence>
<dbReference type="PROSITE" id="PS51186">
    <property type="entry name" value="GNAT"/>
    <property type="match status" value="1"/>
</dbReference>
<reference evidence="2 3" key="1">
    <citation type="submission" date="2020-05" db="EMBL/GenBank/DDBJ databases">
        <title>Complete genome sequence of Gemmatimonas greenlandica TET16.</title>
        <authorList>
            <person name="Zeng Y."/>
        </authorList>
    </citation>
    <scope>NUCLEOTIDE SEQUENCE [LARGE SCALE GENOMIC DNA]</scope>
    <source>
        <strain evidence="2 3">TET16</strain>
    </source>
</reference>
<dbReference type="AlphaFoldDB" id="A0A6M4IN61"/>